<dbReference type="Pfam" id="PF01740">
    <property type="entry name" value="STAS"/>
    <property type="match status" value="1"/>
</dbReference>
<evidence type="ECO:0000313" key="5">
    <source>
        <dbReference type="Proteomes" id="UP001596119"/>
    </source>
</evidence>
<dbReference type="SUPFAM" id="SSF52091">
    <property type="entry name" value="SpoIIaa-like"/>
    <property type="match status" value="1"/>
</dbReference>
<comment type="caution">
    <text evidence="4">The sequence shown here is derived from an EMBL/GenBank/DDBJ whole genome shotgun (WGS) entry which is preliminary data.</text>
</comment>
<feature type="domain" description="STAS" evidence="3">
    <location>
        <begin position="8"/>
        <end position="120"/>
    </location>
</feature>
<dbReference type="RefSeq" id="WP_379565086.1">
    <property type="nucleotide sequence ID" value="NZ_JBHSQK010000011.1"/>
</dbReference>
<evidence type="ECO:0000256" key="2">
    <source>
        <dbReference type="RuleBase" id="RU003749"/>
    </source>
</evidence>
<dbReference type="PANTHER" id="PTHR33495">
    <property type="entry name" value="ANTI-SIGMA FACTOR ANTAGONIST TM_1081-RELATED-RELATED"/>
    <property type="match status" value="1"/>
</dbReference>
<dbReference type="InterPro" id="IPR003658">
    <property type="entry name" value="Anti-sigma_ant"/>
</dbReference>
<comment type="similarity">
    <text evidence="1 2">Belongs to the anti-sigma-factor antagonist family.</text>
</comment>
<gene>
    <name evidence="4" type="ORF">ACFQH9_07050</name>
</gene>
<dbReference type="Gene3D" id="3.30.750.24">
    <property type="entry name" value="STAS domain"/>
    <property type="match status" value="1"/>
</dbReference>
<evidence type="ECO:0000313" key="4">
    <source>
        <dbReference type="EMBL" id="MFC5948028.1"/>
    </source>
</evidence>
<reference evidence="5" key="1">
    <citation type="journal article" date="2019" name="Int. J. Syst. Evol. Microbiol.">
        <title>The Global Catalogue of Microorganisms (GCM) 10K type strain sequencing project: providing services to taxonomists for standard genome sequencing and annotation.</title>
        <authorList>
            <consortium name="The Broad Institute Genomics Platform"/>
            <consortium name="The Broad Institute Genome Sequencing Center for Infectious Disease"/>
            <person name="Wu L."/>
            <person name="Ma J."/>
        </authorList>
    </citation>
    <scope>NUCLEOTIDE SEQUENCE [LARGE SCALE GENOMIC DNA]</scope>
    <source>
        <strain evidence="5">CGMCC 4.7397</strain>
    </source>
</reference>
<organism evidence="4 5">
    <name type="scientific">Pseudonocardia lutea</name>
    <dbReference type="NCBI Taxonomy" id="2172015"/>
    <lineage>
        <taxon>Bacteria</taxon>
        <taxon>Bacillati</taxon>
        <taxon>Actinomycetota</taxon>
        <taxon>Actinomycetes</taxon>
        <taxon>Pseudonocardiales</taxon>
        <taxon>Pseudonocardiaceae</taxon>
        <taxon>Pseudonocardia</taxon>
    </lineage>
</organism>
<dbReference type="EMBL" id="JBHSQK010000011">
    <property type="protein sequence ID" value="MFC5948028.1"/>
    <property type="molecule type" value="Genomic_DNA"/>
</dbReference>
<name>A0ABW1I516_9PSEU</name>
<accession>A0ABW1I516</accession>
<dbReference type="InterPro" id="IPR036513">
    <property type="entry name" value="STAS_dom_sf"/>
</dbReference>
<keyword evidence="5" id="KW-1185">Reference proteome</keyword>
<proteinExistence type="inferred from homology"/>
<protein>
    <recommendedName>
        <fullName evidence="2">Anti-sigma factor antagonist</fullName>
    </recommendedName>
</protein>
<sequence>MTSQKDGLGCSLQREGEVLVVALAGAVDYTTIHTMRGALGEAFADARAHTVIVDLSEVEFLGSAGIAALVDAAGAQRDRAAPALRVVVDDSRPVVRPIQLTGLDDVLALYRTREDALRDAGRWSGSRRAAPDTSR</sequence>
<dbReference type="PROSITE" id="PS50801">
    <property type="entry name" value="STAS"/>
    <property type="match status" value="1"/>
</dbReference>
<evidence type="ECO:0000259" key="3">
    <source>
        <dbReference type="PROSITE" id="PS50801"/>
    </source>
</evidence>
<dbReference type="NCBIfam" id="TIGR00377">
    <property type="entry name" value="ant_ant_sig"/>
    <property type="match status" value="1"/>
</dbReference>
<dbReference type="PANTHER" id="PTHR33495:SF2">
    <property type="entry name" value="ANTI-SIGMA FACTOR ANTAGONIST TM_1081-RELATED"/>
    <property type="match status" value="1"/>
</dbReference>
<dbReference type="Proteomes" id="UP001596119">
    <property type="component" value="Unassembled WGS sequence"/>
</dbReference>
<dbReference type="CDD" id="cd07043">
    <property type="entry name" value="STAS_anti-anti-sigma_factors"/>
    <property type="match status" value="1"/>
</dbReference>
<evidence type="ECO:0000256" key="1">
    <source>
        <dbReference type="ARBA" id="ARBA00009013"/>
    </source>
</evidence>
<dbReference type="InterPro" id="IPR002645">
    <property type="entry name" value="STAS_dom"/>
</dbReference>